<dbReference type="Pfam" id="PF06742">
    <property type="entry name" value="DUF1214"/>
    <property type="match status" value="1"/>
</dbReference>
<dbReference type="InterPro" id="IPR010621">
    <property type="entry name" value="DUF1214"/>
</dbReference>
<dbReference type="InParanoid" id="A0A371RFQ4"/>
<dbReference type="Gene3D" id="2.60.120.600">
    <property type="entry name" value="Domain of unknown function DUF1214, C-terminal domain"/>
    <property type="match status" value="1"/>
</dbReference>
<dbReference type="AlphaFoldDB" id="A0A371RFQ4"/>
<name>A0A371RFQ4_9PROT</name>
<sequence length="201" mass="22867">MTIPHWNYARWGLAVVIALCAFWIGTHQAHSAMKIKADVETFVFNGPWYTDDFGAKEATPMTRAYTAVVGLLALSRQETLYYMAREDSDGEPMTADYVYEITGGDLPSRWWSITLYGDDHFLLDNEYGKFSVKATDLEREEDGTFKVVISREPQPGNWIPMAGEAGEEVSLLLRMYNPNDGVLDRLQDIDMPEIRRVRKAS</sequence>
<dbReference type="OrthoDB" id="9777345at2"/>
<protein>
    <submittedName>
        <fullName evidence="2">DUF1214 domain-containing protein</fullName>
    </submittedName>
</protein>
<dbReference type="InterPro" id="IPR012038">
    <property type="entry name" value="UCP009471"/>
</dbReference>
<feature type="domain" description="DUF1214" evidence="1">
    <location>
        <begin position="78"/>
        <end position="179"/>
    </location>
</feature>
<comment type="caution">
    <text evidence="2">The sequence shown here is derived from an EMBL/GenBank/DDBJ whole genome shotgun (WGS) entry which is preliminary data.</text>
</comment>
<dbReference type="Proteomes" id="UP000264589">
    <property type="component" value="Unassembled WGS sequence"/>
</dbReference>
<dbReference type="RefSeq" id="WP_116390888.1">
    <property type="nucleotide sequence ID" value="NZ_QUQO01000001.1"/>
</dbReference>
<organism evidence="2 3">
    <name type="scientific">Parvularcula marina</name>
    <dbReference type="NCBI Taxonomy" id="2292771"/>
    <lineage>
        <taxon>Bacteria</taxon>
        <taxon>Pseudomonadati</taxon>
        <taxon>Pseudomonadota</taxon>
        <taxon>Alphaproteobacteria</taxon>
        <taxon>Parvularculales</taxon>
        <taxon>Parvularculaceae</taxon>
        <taxon>Parvularcula</taxon>
    </lineage>
</organism>
<evidence type="ECO:0000259" key="1">
    <source>
        <dbReference type="Pfam" id="PF06742"/>
    </source>
</evidence>
<dbReference type="PANTHER" id="PTHR36509:SF2">
    <property type="entry name" value="BLL3101 PROTEIN"/>
    <property type="match status" value="1"/>
</dbReference>
<proteinExistence type="predicted"/>
<evidence type="ECO:0000313" key="2">
    <source>
        <dbReference type="EMBL" id="RFB04260.1"/>
    </source>
</evidence>
<dbReference type="PANTHER" id="PTHR36509">
    <property type="entry name" value="BLL3101 PROTEIN"/>
    <property type="match status" value="1"/>
</dbReference>
<reference evidence="2 3" key="1">
    <citation type="submission" date="2018-08" db="EMBL/GenBank/DDBJ databases">
        <title>Parvularcula sp. SM1705, isolated from surface water of the South Sea China.</title>
        <authorList>
            <person name="Sun L."/>
        </authorList>
    </citation>
    <scope>NUCLEOTIDE SEQUENCE [LARGE SCALE GENOMIC DNA]</scope>
    <source>
        <strain evidence="2 3">SM1705</strain>
    </source>
</reference>
<keyword evidence="3" id="KW-1185">Reference proteome</keyword>
<dbReference type="EMBL" id="QUQO01000001">
    <property type="protein sequence ID" value="RFB04260.1"/>
    <property type="molecule type" value="Genomic_DNA"/>
</dbReference>
<dbReference type="PIRSF" id="PIRSF009471">
    <property type="entry name" value="UCP009471"/>
    <property type="match status" value="1"/>
</dbReference>
<evidence type="ECO:0000313" key="3">
    <source>
        <dbReference type="Proteomes" id="UP000264589"/>
    </source>
</evidence>
<accession>A0A371RFQ4</accession>
<dbReference type="SUPFAM" id="SSF160935">
    <property type="entry name" value="VPA0735-like"/>
    <property type="match status" value="1"/>
</dbReference>
<dbReference type="InterPro" id="IPR037049">
    <property type="entry name" value="DUF1214_C_sf"/>
</dbReference>
<gene>
    <name evidence="2" type="ORF">DX908_02540</name>
</gene>